<protein>
    <submittedName>
        <fullName evidence="5">Enoyl-CoA hydratase/carnithine racemase</fullName>
    </submittedName>
</protein>
<dbReference type="Gene3D" id="3.90.226.10">
    <property type="entry name" value="2-enoyl-CoA Hydratase, Chain A, domain 1"/>
    <property type="match status" value="1"/>
</dbReference>
<dbReference type="PROSITE" id="PS00166">
    <property type="entry name" value="ENOYL_COA_HYDRATASE"/>
    <property type="match status" value="1"/>
</dbReference>
<dbReference type="GO" id="GO:0006635">
    <property type="term" value="P:fatty acid beta-oxidation"/>
    <property type="evidence" value="ECO:0007669"/>
    <property type="project" value="TreeGrafter"/>
</dbReference>
<evidence type="ECO:0000256" key="4">
    <source>
        <dbReference type="RuleBase" id="RU003707"/>
    </source>
</evidence>
<evidence type="ECO:0000313" key="6">
    <source>
        <dbReference type="Proteomes" id="UP000183376"/>
    </source>
</evidence>
<keyword evidence="6" id="KW-1185">Reference proteome</keyword>
<dbReference type="STRING" id="211114.SAMN04489726_0291"/>
<dbReference type="Proteomes" id="UP000183376">
    <property type="component" value="Chromosome I"/>
</dbReference>
<dbReference type="PANTHER" id="PTHR11941:SF169">
    <property type="entry name" value="(7AS)-7A-METHYL-1,5-DIOXO-2,3,5,6,7,7A-HEXAHYDRO-1H-INDENE-CARBOXYL-COA HYDROLASE"/>
    <property type="match status" value="1"/>
</dbReference>
<dbReference type="eggNOG" id="COG1024">
    <property type="taxonomic scope" value="Bacteria"/>
</dbReference>
<proteinExistence type="inferred from homology"/>
<dbReference type="InterPro" id="IPR018376">
    <property type="entry name" value="Enoyl-CoA_hyd/isom_CS"/>
</dbReference>
<keyword evidence="2" id="KW-0443">Lipid metabolism</keyword>
<sequence length="267" mass="27705">MSIVDAGLLDAGGVQLALDGPLATITLHRPEVLNAQTPATWAALRGIGEALSPEVRVVVVRGSGRAFSAGLDRSLFTAGDGEGGPGLMSIATMSAERADAVIAEFQQAFSWLRDPARVTVAGVQGHAIGAGFQLALACDLRIAATDAKFAMAETGLGLVPDLGGTLPLVRCVGYARAVEICLTGRRVGAEEAERIGLVNSVTPVDELDDAVDNLVRALLNPQPNATRETLALLHSAADNPVPEQQLAAERAAQIRRLAELSALLHNA</sequence>
<comment type="similarity">
    <text evidence="1 4">Belongs to the enoyl-CoA hydratase/isomerase family.</text>
</comment>
<evidence type="ECO:0000313" key="5">
    <source>
        <dbReference type="EMBL" id="SDM19444.1"/>
    </source>
</evidence>
<evidence type="ECO:0000256" key="3">
    <source>
        <dbReference type="ARBA" id="ARBA00023239"/>
    </source>
</evidence>
<gene>
    <name evidence="5" type="ORF">SAMN04489726_0291</name>
</gene>
<evidence type="ECO:0000256" key="1">
    <source>
        <dbReference type="ARBA" id="ARBA00005254"/>
    </source>
</evidence>
<dbReference type="AlphaFoldDB" id="A0A1G9R889"/>
<dbReference type="EMBL" id="LT629701">
    <property type="protein sequence ID" value="SDM19444.1"/>
    <property type="molecule type" value="Genomic_DNA"/>
</dbReference>
<dbReference type="PANTHER" id="PTHR11941">
    <property type="entry name" value="ENOYL-COA HYDRATASE-RELATED"/>
    <property type="match status" value="1"/>
</dbReference>
<dbReference type="RefSeq" id="WP_052407238.1">
    <property type="nucleotide sequence ID" value="NZ_JOEF01000006.1"/>
</dbReference>
<evidence type="ECO:0000256" key="2">
    <source>
        <dbReference type="ARBA" id="ARBA00023098"/>
    </source>
</evidence>
<dbReference type="Pfam" id="PF00378">
    <property type="entry name" value="ECH_1"/>
    <property type="match status" value="1"/>
</dbReference>
<dbReference type="CDD" id="cd06558">
    <property type="entry name" value="crotonase-like"/>
    <property type="match status" value="1"/>
</dbReference>
<accession>A0A1G9R889</accession>
<name>A0A1G9R889_ALLAB</name>
<keyword evidence="3" id="KW-0456">Lyase</keyword>
<dbReference type="InterPro" id="IPR029045">
    <property type="entry name" value="ClpP/crotonase-like_dom_sf"/>
</dbReference>
<dbReference type="InterPro" id="IPR001753">
    <property type="entry name" value="Enoyl-CoA_hydra/iso"/>
</dbReference>
<dbReference type="GO" id="GO:0016829">
    <property type="term" value="F:lyase activity"/>
    <property type="evidence" value="ECO:0007669"/>
    <property type="project" value="UniProtKB-KW"/>
</dbReference>
<dbReference type="SUPFAM" id="SSF52096">
    <property type="entry name" value="ClpP/crotonase"/>
    <property type="match status" value="1"/>
</dbReference>
<reference evidence="5 6" key="1">
    <citation type="submission" date="2016-10" db="EMBL/GenBank/DDBJ databases">
        <authorList>
            <person name="de Groot N.N."/>
        </authorList>
    </citation>
    <scope>NUCLEOTIDE SEQUENCE [LARGE SCALE GENOMIC DNA]</scope>
    <source>
        <strain evidence="5 6">DSM 44149</strain>
    </source>
</reference>
<dbReference type="OrthoDB" id="341912at2"/>
<organism evidence="5 6">
    <name type="scientific">Allokutzneria albata</name>
    <name type="common">Kibdelosporangium albatum</name>
    <dbReference type="NCBI Taxonomy" id="211114"/>
    <lineage>
        <taxon>Bacteria</taxon>
        <taxon>Bacillati</taxon>
        <taxon>Actinomycetota</taxon>
        <taxon>Actinomycetes</taxon>
        <taxon>Pseudonocardiales</taxon>
        <taxon>Pseudonocardiaceae</taxon>
        <taxon>Allokutzneria</taxon>
    </lineage>
</organism>